<feature type="compositionally biased region" description="Low complexity" evidence="1">
    <location>
        <begin position="416"/>
        <end position="425"/>
    </location>
</feature>
<dbReference type="InterPro" id="IPR025584">
    <property type="entry name" value="Cthe_2159"/>
</dbReference>
<dbReference type="PROSITE" id="PS51257">
    <property type="entry name" value="PROKAR_LIPOPROTEIN"/>
    <property type="match status" value="1"/>
</dbReference>
<reference evidence="3 4" key="1">
    <citation type="submission" date="2015-09" db="EMBL/GenBank/DDBJ databases">
        <authorList>
            <consortium name="Pathogen Informatics"/>
        </authorList>
    </citation>
    <scope>NUCLEOTIDE SEQUENCE [LARGE SCALE GENOMIC DNA]</scope>
    <source>
        <strain evidence="3 4">2789STDY5608863</strain>
    </source>
</reference>
<feature type="compositionally biased region" description="Low complexity" evidence="1">
    <location>
        <begin position="337"/>
        <end position="353"/>
    </location>
</feature>
<proteinExistence type="predicted"/>
<dbReference type="RefSeq" id="WP_055262418.1">
    <property type="nucleotide sequence ID" value="NZ_CYXV01000005.1"/>
</dbReference>
<feature type="region of interest" description="Disordered" evidence="1">
    <location>
        <begin position="336"/>
        <end position="437"/>
    </location>
</feature>
<feature type="signal peptide" evidence="2">
    <location>
        <begin position="1"/>
        <end position="19"/>
    </location>
</feature>
<feature type="chain" id="PRO_5038860125" description="Carbohydrate-binding domain-containing protein" evidence="2">
    <location>
        <begin position="20"/>
        <end position="588"/>
    </location>
</feature>
<keyword evidence="2" id="KW-0732">Signal</keyword>
<sequence length="588" mass="60126">MSYNKLLAGIISYSLLACAVCGCAAAPETTTESSQASSVSDSITYLDAADMFTKRDKQSDYASEDATEITLSDSKSTCNSPAVRISDNQITITRTGTYVLGGSLTNGQIVVDASGEKVQIVLKDASINCDTSAAIYVKSADKVFVTLAENTSNTLTNTKDFVAIDDNNIDAVIFSKSDLSLNGSGTLTIHAAYGHGIVSKDDLVITSGTYDITAARHALSGKDSVRIADGDFTLNAKKDGIHSENTDNDEKGFIYIADGTFSITCDSDGMDAEETLQVDGGTITIAAGDDGLHADGDLVLNDGTITITKSYEGLEGKTVTITGGSYAVTSSDDGVNAAGDGTAGDSSDSASSDSSKEQKMPSGTPPKQPQNSSDSTEMPQPPQNSDSTEAPQPPQNSDSTEAPQPPQNSDSTEMTNAPKGAPNGNGNPGSGGMEDATDYNRIQISGGMLTVNAGGDGLDSNGDLTVTGGEIYIDGPVQGGNGALDCSGAATISGGTVIAVGSSGMAENFSSSSTQGSMLVTVSASMISGEITLQDSNGNSLLSYTPAKSYNSVVISCPKLTSGETYTLLAGDTTTTVTLDSLVKSVKK</sequence>
<dbReference type="Proteomes" id="UP000095495">
    <property type="component" value="Unassembled WGS sequence"/>
</dbReference>
<gene>
    <name evidence="3" type="ORF">ERS852420_01582</name>
</gene>
<evidence type="ECO:0008006" key="5">
    <source>
        <dbReference type="Google" id="ProtNLM"/>
    </source>
</evidence>
<feature type="compositionally biased region" description="Polar residues" evidence="1">
    <location>
        <begin position="369"/>
        <end position="415"/>
    </location>
</feature>
<evidence type="ECO:0000256" key="2">
    <source>
        <dbReference type="SAM" id="SignalP"/>
    </source>
</evidence>
<evidence type="ECO:0000313" key="4">
    <source>
        <dbReference type="Proteomes" id="UP000095495"/>
    </source>
</evidence>
<evidence type="ECO:0000256" key="1">
    <source>
        <dbReference type="SAM" id="MobiDB-lite"/>
    </source>
</evidence>
<organism evidence="3 4">
    <name type="scientific">Roseburia faecis</name>
    <dbReference type="NCBI Taxonomy" id="301302"/>
    <lineage>
        <taxon>Bacteria</taxon>
        <taxon>Bacillati</taxon>
        <taxon>Bacillota</taxon>
        <taxon>Clostridia</taxon>
        <taxon>Lachnospirales</taxon>
        <taxon>Lachnospiraceae</taxon>
        <taxon>Roseburia</taxon>
    </lineage>
</organism>
<dbReference type="EMBL" id="CYXV01000005">
    <property type="protein sequence ID" value="CUM92534.1"/>
    <property type="molecule type" value="Genomic_DNA"/>
</dbReference>
<dbReference type="AlphaFoldDB" id="A0A173SPB4"/>
<protein>
    <recommendedName>
        <fullName evidence="5">Carbohydrate-binding domain-containing protein</fullName>
    </recommendedName>
</protein>
<name>A0A173SPB4_9FIRM</name>
<accession>A0A173SPB4</accession>
<evidence type="ECO:0000313" key="3">
    <source>
        <dbReference type="EMBL" id="CUM92534.1"/>
    </source>
</evidence>
<dbReference type="Pfam" id="PF14262">
    <property type="entry name" value="Cthe_2159"/>
    <property type="match status" value="1"/>
</dbReference>